<evidence type="ECO:0000313" key="3">
    <source>
        <dbReference type="Proteomes" id="UP000028524"/>
    </source>
</evidence>
<keyword evidence="1" id="KW-0175">Coiled coil</keyword>
<dbReference type="Proteomes" id="UP000028524">
    <property type="component" value="Unassembled WGS sequence"/>
</dbReference>
<dbReference type="AlphaFoldDB" id="A0A084QQK7"/>
<dbReference type="InParanoid" id="A0A084QQK7"/>
<gene>
    <name evidence="2" type="ORF">S40285_10283</name>
</gene>
<accession>A0A084QQK7</accession>
<organism evidence="2 3">
    <name type="scientific">Stachybotrys chlorohalonatus (strain IBT 40285)</name>
    <dbReference type="NCBI Taxonomy" id="1283841"/>
    <lineage>
        <taxon>Eukaryota</taxon>
        <taxon>Fungi</taxon>
        <taxon>Dikarya</taxon>
        <taxon>Ascomycota</taxon>
        <taxon>Pezizomycotina</taxon>
        <taxon>Sordariomycetes</taxon>
        <taxon>Hypocreomycetidae</taxon>
        <taxon>Hypocreales</taxon>
        <taxon>Stachybotryaceae</taxon>
        <taxon>Stachybotrys</taxon>
    </lineage>
</organism>
<sequence length="376" mass="43088">MDNILATVHRVWTEVQSIQTKLDEILRHVPAQIERDPSNLQTVKNFEERIRQLELEKQNYAQQLTHAQEKLHHKLEDLKILEEKEFKFRNIILDKAGTQKIGDSEVITAFVNVRQRAQGIIQSPCFSSFLVDKSILPSGNGSSDTVMRFYKTLDGLKRKKDRLLRGRSIIFRLLLNNILDENCFGVYGIDLHSQPPIQPPTGSVGVEAYLGDFENLLKDSGVPSPMIVDWRIETLRCIGMIYAGQDGRVMQTTGCIYDCLSPMIHPNVSQAQLNVLKDDIRQLCEDTFHLRMMMRQSKEDYSVWRHSRSRDSPNAKLSNITQYAEEYDVEDGKGNDRSDHVAYTLFGGLVKYPEYRGEGVVVLEKAQIVLKREFSG</sequence>
<reference evidence="2 3" key="1">
    <citation type="journal article" date="2014" name="BMC Genomics">
        <title>Comparative genome sequencing reveals chemotype-specific gene clusters in the toxigenic black mold Stachybotrys.</title>
        <authorList>
            <person name="Semeiks J."/>
            <person name="Borek D."/>
            <person name="Otwinowski Z."/>
            <person name="Grishin N.V."/>
        </authorList>
    </citation>
    <scope>NUCLEOTIDE SEQUENCE [LARGE SCALE GENOMIC DNA]</scope>
    <source>
        <strain evidence="2 3">IBT 40285</strain>
    </source>
</reference>
<dbReference type="HOGENOM" id="CLU_736020_0_0_1"/>
<evidence type="ECO:0000256" key="1">
    <source>
        <dbReference type="SAM" id="Coils"/>
    </source>
</evidence>
<dbReference type="OMA" id="VAFTICP"/>
<dbReference type="EMBL" id="KL660471">
    <property type="protein sequence ID" value="KFA66242.1"/>
    <property type="molecule type" value="Genomic_DNA"/>
</dbReference>
<protein>
    <submittedName>
        <fullName evidence="2">Uncharacterized protein</fullName>
    </submittedName>
</protein>
<feature type="coiled-coil region" evidence="1">
    <location>
        <begin position="43"/>
        <end position="84"/>
    </location>
</feature>
<proteinExistence type="predicted"/>
<name>A0A084QQK7_STAC4</name>
<keyword evidence="3" id="KW-1185">Reference proteome</keyword>
<dbReference type="OrthoDB" id="5393537at2759"/>
<evidence type="ECO:0000313" key="2">
    <source>
        <dbReference type="EMBL" id="KFA66242.1"/>
    </source>
</evidence>